<evidence type="ECO:0000313" key="3">
    <source>
        <dbReference type="Proteomes" id="UP001172457"/>
    </source>
</evidence>
<gene>
    <name evidence="2" type="ORF">OSB04_028271</name>
</gene>
<feature type="domain" description="Reverse transcriptase Ty1/copia-type" evidence="1">
    <location>
        <begin position="6"/>
        <end position="85"/>
    </location>
</feature>
<protein>
    <recommendedName>
        <fullName evidence="1">Reverse transcriptase Ty1/copia-type domain-containing protein</fullName>
    </recommendedName>
</protein>
<dbReference type="PANTHER" id="PTHR11439">
    <property type="entry name" value="GAG-POL-RELATED RETROTRANSPOSON"/>
    <property type="match status" value="1"/>
</dbReference>
<dbReference type="CDD" id="cd09272">
    <property type="entry name" value="RNase_HI_RT_Ty1"/>
    <property type="match status" value="1"/>
</dbReference>
<dbReference type="EMBL" id="JARYMX010000007">
    <property type="protein sequence ID" value="KAJ9541765.1"/>
    <property type="molecule type" value="Genomic_DNA"/>
</dbReference>
<dbReference type="Proteomes" id="UP001172457">
    <property type="component" value="Chromosome 7"/>
</dbReference>
<comment type="caution">
    <text evidence="2">The sequence shown here is derived from an EMBL/GenBank/DDBJ whole genome shotgun (WGS) entry which is preliminary data.</text>
</comment>
<keyword evidence="3" id="KW-1185">Reference proteome</keyword>
<reference evidence="2" key="1">
    <citation type="submission" date="2023-03" db="EMBL/GenBank/DDBJ databases">
        <title>Chromosome-scale reference genome and RAD-based genetic map of yellow starthistle (Centaurea solstitialis) reveal putative structural variation and QTLs associated with invader traits.</title>
        <authorList>
            <person name="Reatini B."/>
            <person name="Cang F.A."/>
            <person name="Jiang Q."/>
            <person name="Mckibben M.T.W."/>
            <person name="Barker M.S."/>
            <person name="Rieseberg L.H."/>
            <person name="Dlugosch K.M."/>
        </authorList>
    </citation>
    <scope>NUCLEOTIDE SEQUENCE</scope>
    <source>
        <strain evidence="2">CAN-66</strain>
        <tissue evidence="2">Leaf</tissue>
    </source>
</reference>
<dbReference type="InterPro" id="IPR013103">
    <property type="entry name" value="RVT_2"/>
</dbReference>
<organism evidence="2 3">
    <name type="scientific">Centaurea solstitialis</name>
    <name type="common">yellow star-thistle</name>
    <dbReference type="NCBI Taxonomy" id="347529"/>
    <lineage>
        <taxon>Eukaryota</taxon>
        <taxon>Viridiplantae</taxon>
        <taxon>Streptophyta</taxon>
        <taxon>Embryophyta</taxon>
        <taxon>Tracheophyta</taxon>
        <taxon>Spermatophyta</taxon>
        <taxon>Magnoliopsida</taxon>
        <taxon>eudicotyledons</taxon>
        <taxon>Gunneridae</taxon>
        <taxon>Pentapetalae</taxon>
        <taxon>asterids</taxon>
        <taxon>campanulids</taxon>
        <taxon>Asterales</taxon>
        <taxon>Asteraceae</taxon>
        <taxon>Carduoideae</taxon>
        <taxon>Cardueae</taxon>
        <taxon>Centaureinae</taxon>
        <taxon>Centaurea</taxon>
    </lineage>
</organism>
<evidence type="ECO:0000259" key="1">
    <source>
        <dbReference type="Pfam" id="PF07727"/>
    </source>
</evidence>
<evidence type="ECO:0000313" key="2">
    <source>
        <dbReference type="EMBL" id="KAJ9541765.1"/>
    </source>
</evidence>
<accession>A0AA38SSW0</accession>
<name>A0AA38SSW0_9ASTR</name>
<sequence length="326" mass="36976">MVDATTFRYLISLVIQGGIDMRLMDVVTAYLYGSLNTDIYMKLPEGLKLPESCKVSSREHCSIKLNKSLYGLKQSGRMWYNRLNDLNIIGTPGELSKAVEYLKRGFEMKDLGKTKFCLRLQIEHLKDGIFVHQETYIEKVLKRFYMDKSHPLSTPMVVRSLDVENDPFRPPTDDEDILGPEVPYLNAIGALMFLVDAGYLSNPHTGRSQTGYVFTIGGTAILWRSTKQTMVATSSNHAEILAIHEASRECVWLRNVIQHIRGSCGIISNKEPPIILYEDNAAYIAQLKEDISKETGPSIYFRSSFSHMICRRAATSVFSKFVRVRT</sequence>
<dbReference type="AlphaFoldDB" id="A0AA38SSW0"/>
<proteinExistence type="predicted"/>
<dbReference type="PANTHER" id="PTHR11439:SF486">
    <property type="entry name" value="RLK (RECEPTOR-LIKE KINASE) PROTEIN, PUTATIVE-RELATED"/>
    <property type="match status" value="1"/>
</dbReference>
<dbReference type="Pfam" id="PF07727">
    <property type="entry name" value="RVT_2"/>
    <property type="match status" value="1"/>
</dbReference>